<dbReference type="InterPro" id="IPR001563">
    <property type="entry name" value="Peptidase_S10"/>
</dbReference>
<evidence type="ECO:0000256" key="1">
    <source>
        <dbReference type="ARBA" id="ARBA00009431"/>
    </source>
</evidence>
<dbReference type="Pfam" id="PF00450">
    <property type="entry name" value="Peptidase_S10"/>
    <property type="match status" value="2"/>
</dbReference>
<accession>A0A131ZXI7</accession>
<evidence type="ECO:0000256" key="2">
    <source>
        <dbReference type="RuleBase" id="RU361156"/>
    </source>
</evidence>
<dbReference type="OrthoDB" id="1022205at2759"/>
<keyword evidence="2 3" id="KW-0121">Carboxypeptidase</keyword>
<dbReference type="Gene3D" id="3.40.50.12670">
    <property type="match status" value="1"/>
</dbReference>
<evidence type="ECO:0000313" key="4">
    <source>
        <dbReference type="Proteomes" id="UP000616769"/>
    </source>
</evidence>
<dbReference type="PROSITE" id="PS00131">
    <property type="entry name" value="CARBOXYPEPT_SER_SER"/>
    <property type="match status" value="1"/>
</dbReference>
<dbReference type="Proteomes" id="UP000616769">
    <property type="component" value="Unassembled WGS sequence"/>
</dbReference>
<comment type="caution">
    <text evidence="3">The sequence shown here is derived from an EMBL/GenBank/DDBJ whole genome shotgun (WGS) entry which is preliminary data.</text>
</comment>
<comment type="similarity">
    <text evidence="1 2">Belongs to the peptidase S10 family.</text>
</comment>
<proteinExistence type="inferred from homology"/>
<protein>
    <recommendedName>
        <fullName evidence="2">Carboxypeptidase</fullName>
        <ecNumber evidence="2">3.4.16.-</ecNumber>
    </recommendedName>
</protein>
<dbReference type="InterPro" id="IPR029058">
    <property type="entry name" value="AB_hydrolase_fold"/>
</dbReference>
<name>A0A131ZXI7_SARSC</name>
<dbReference type="PANTHER" id="PTHR11802:SF201">
    <property type="entry name" value="CARBOXYPEPTIDASE"/>
    <property type="match status" value="1"/>
</dbReference>
<dbReference type="PROSITE" id="PS00560">
    <property type="entry name" value="CARBOXYPEPT_SER_HIS"/>
    <property type="match status" value="1"/>
</dbReference>
<keyword evidence="2" id="KW-0645">Protease</keyword>
<dbReference type="GO" id="GO:0004185">
    <property type="term" value="F:serine-type carboxypeptidase activity"/>
    <property type="evidence" value="ECO:0007669"/>
    <property type="project" value="UniProtKB-UniRule"/>
</dbReference>
<sequence>MGSNETFLHYWFFESQNDPDTDPIVVWLNGGPGCSSLIGALTENGPFLITKHRRLSQNPFGWNIRASLLYLESPAGVGFSYNLHQEYRTNDTDTARKNANALEHFFEKFPHLKSNDLYISGESYGGIYVPMLTKFLIEKKSKSNVKGFIIGNGLFDHHFDLISKPQYYYYHGLIDLDQWDRWRNACCPYLNQESVQKVLHVQDRILHHQQWSSCNKDVHSSYSNEILSVKPFIHFLLKRGVRGLIYSGDIDIVCNFIGTEWFVHSLNLSSKSDYSPWIFSGQIGGFIKHYENLSFATVRGAGHMVPSDRPGAAQQLFHNFLDGFDLN</sequence>
<dbReference type="AlphaFoldDB" id="A0A131ZXI7"/>
<dbReference type="SUPFAM" id="SSF53474">
    <property type="entry name" value="alpha/beta-Hydrolases"/>
    <property type="match status" value="1"/>
</dbReference>
<evidence type="ECO:0000313" key="3">
    <source>
        <dbReference type="EMBL" id="KPM03391.1"/>
    </source>
</evidence>
<dbReference type="EC" id="3.4.16.-" evidence="2"/>
<organism evidence="3 4">
    <name type="scientific">Sarcoptes scabiei</name>
    <name type="common">Itch mite</name>
    <name type="synonym">Acarus scabiei</name>
    <dbReference type="NCBI Taxonomy" id="52283"/>
    <lineage>
        <taxon>Eukaryota</taxon>
        <taxon>Metazoa</taxon>
        <taxon>Ecdysozoa</taxon>
        <taxon>Arthropoda</taxon>
        <taxon>Chelicerata</taxon>
        <taxon>Arachnida</taxon>
        <taxon>Acari</taxon>
        <taxon>Acariformes</taxon>
        <taxon>Sarcoptiformes</taxon>
        <taxon>Astigmata</taxon>
        <taxon>Psoroptidia</taxon>
        <taxon>Sarcoptoidea</taxon>
        <taxon>Sarcoptidae</taxon>
        <taxon>Sarcoptinae</taxon>
        <taxon>Sarcoptes</taxon>
    </lineage>
</organism>
<reference evidence="3 4" key="1">
    <citation type="journal article" date="2015" name="Parasit. Vectors">
        <title>Draft genome of the scabies mite.</title>
        <authorList>
            <person name="Rider S.D.Jr."/>
            <person name="Morgan M.S."/>
            <person name="Arlian L.G."/>
        </authorList>
    </citation>
    <scope>NUCLEOTIDE SEQUENCE [LARGE SCALE GENOMIC DNA]</scope>
    <source>
        <strain evidence="3">Arlian Lab</strain>
    </source>
</reference>
<dbReference type="InterPro" id="IPR033124">
    <property type="entry name" value="Ser_caboxypep_his_AS"/>
</dbReference>
<keyword evidence="2" id="KW-0378">Hydrolase</keyword>
<dbReference type="Gene3D" id="3.40.50.1820">
    <property type="entry name" value="alpha/beta hydrolase"/>
    <property type="match status" value="1"/>
</dbReference>
<dbReference type="GO" id="GO:0006508">
    <property type="term" value="P:proteolysis"/>
    <property type="evidence" value="ECO:0007669"/>
    <property type="project" value="UniProtKB-KW"/>
</dbReference>
<dbReference type="EMBL" id="JXLN01004837">
    <property type="protein sequence ID" value="KPM03391.1"/>
    <property type="molecule type" value="Genomic_DNA"/>
</dbReference>
<dbReference type="PANTHER" id="PTHR11802">
    <property type="entry name" value="SERINE PROTEASE FAMILY S10 SERINE CARBOXYPEPTIDASE"/>
    <property type="match status" value="1"/>
</dbReference>
<gene>
    <name evidence="3" type="ORF">QR98_0018220</name>
</gene>
<dbReference type="VEuPathDB" id="VectorBase:SSCA008769"/>
<dbReference type="PRINTS" id="PR00724">
    <property type="entry name" value="CRBOXYPTASEC"/>
</dbReference>
<dbReference type="FunFam" id="3.40.50.12670:FF:000002">
    <property type="entry name" value="Carboxypeptidase"/>
    <property type="match status" value="1"/>
</dbReference>
<dbReference type="InterPro" id="IPR018202">
    <property type="entry name" value="Ser_caboxypep_ser_AS"/>
</dbReference>